<dbReference type="Proteomes" id="UP000594621">
    <property type="component" value="Chromosome"/>
</dbReference>
<dbReference type="Pfam" id="PF01230">
    <property type="entry name" value="HIT"/>
    <property type="match status" value="1"/>
</dbReference>
<dbReference type="Gene3D" id="3.30.428.10">
    <property type="entry name" value="HIT-like"/>
    <property type="match status" value="1"/>
</dbReference>
<dbReference type="AlphaFoldDB" id="A0A7S9D406"/>
<evidence type="ECO:0000313" key="2">
    <source>
        <dbReference type="EMBL" id="QPF90791.1"/>
    </source>
</evidence>
<dbReference type="EMBL" id="CP061379">
    <property type="protein sequence ID" value="QPF90791.1"/>
    <property type="molecule type" value="Genomic_DNA"/>
</dbReference>
<keyword evidence="3" id="KW-1185">Reference proteome</keyword>
<gene>
    <name evidence="2" type="ORF">IC761_30650</name>
</gene>
<dbReference type="InterPro" id="IPR011146">
    <property type="entry name" value="HIT-like"/>
</dbReference>
<dbReference type="GO" id="GO:0003824">
    <property type="term" value="F:catalytic activity"/>
    <property type="evidence" value="ECO:0007669"/>
    <property type="project" value="InterPro"/>
</dbReference>
<dbReference type="InterPro" id="IPR036265">
    <property type="entry name" value="HIT-like_sf"/>
</dbReference>
<proteinExistence type="predicted"/>
<dbReference type="KEGG" id="bcou:IC761_30650"/>
<name>A0A7S9D406_9BRAD</name>
<reference evidence="2 3" key="1">
    <citation type="submission" date="2020-09" db="EMBL/GenBank/DDBJ databases">
        <title>Complete genomes of bradyrhizobia occurring on native shrubby legumes in Australia.</title>
        <authorList>
            <person name="Lafay B."/>
        </authorList>
    </citation>
    <scope>NUCLEOTIDE SEQUENCE [LARGE SCALE GENOMIC DNA]</scope>
    <source>
        <strain evidence="2 3">BDV5040</strain>
    </source>
</reference>
<accession>A0A7S9D406</accession>
<evidence type="ECO:0000259" key="1">
    <source>
        <dbReference type="Pfam" id="PF01230"/>
    </source>
</evidence>
<protein>
    <submittedName>
        <fullName evidence="2">HIT domain-containing protein</fullName>
    </submittedName>
</protein>
<organism evidence="2 3">
    <name type="scientific">Bradyrhizobium commune</name>
    <dbReference type="NCBI Taxonomy" id="83627"/>
    <lineage>
        <taxon>Bacteria</taxon>
        <taxon>Pseudomonadati</taxon>
        <taxon>Pseudomonadota</taxon>
        <taxon>Alphaproteobacteria</taxon>
        <taxon>Hyphomicrobiales</taxon>
        <taxon>Nitrobacteraceae</taxon>
        <taxon>Bradyrhizobium</taxon>
    </lineage>
</organism>
<evidence type="ECO:0000313" key="3">
    <source>
        <dbReference type="Proteomes" id="UP000594621"/>
    </source>
</evidence>
<feature type="domain" description="HIT" evidence="1">
    <location>
        <begin position="50"/>
        <end position="107"/>
    </location>
</feature>
<sequence length="167" mass="19208">MSETVISIKDALNRVDRADERHFVAELNTGYLTLSKNRQYFRGYCFFTCKLPAQELHELPNDFAARHLVEMSIVAEAVQSSFNAKKMNVAFFGNSWKHVHWNIIPRYGTDPLPEDAIWSIDREIVESVHPTDEDLLSIRDQLRSGLKNIADRHGIDFSFEHEAGRSS</sequence>
<dbReference type="SUPFAM" id="SSF54197">
    <property type="entry name" value="HIT-like"/>
    <property type="match status" value="1"/>
</dbReference>
<dbReference type="RefSeq" id="WP_195800374.1">
    <property type="nucleotide sequence ID" value="NZ_CP061379.1"/>
</dbReference>